<feature type="transmembrane region" description="Helical" evidence="1">
    <location>
        <begin position="20"/>
        <end position="44"/>
    </location>
</feature>
<name>A0A2S8FNP7_9BACT</name>
<organism evidence="2 3">
    <name type="scientific">Blastopirellula marina</name>
    <dbReference type="NCBI Taxonomy" id="124"/>
    <lineage>
        <taxon>Bacteria</taxon>
        <taxon>Pseudomonadati</taxon>
        <taxon>Planctomycetota</taxon>
        <taxon>Planctomycetia</taxon>
        <taxon>Pirellulales</taxon>
        <taxon>Pirellulaceae</taxon>
        <taxon>Blastopirellula</taxon>
    </lineage>
</organism>
<accession>A0A2S8FNP7</accession>
<protein>
    <submittedName>
        <fullName evidence="2">Uncharacterized protein</fullName>
    </submittedName>
</protein>
<keyword evidence="1" id="KW-0472">Membrane</keyword>
<evidence type="ECO:0000256" key="1">
    <source>
        <dbReference type="SAM" id="Phobius"/>
    </source>
</evidence>
<gene>
    <name evidence="2" type="ORF">C5Y96_11590</name>
</gene>
<dbReference type="RefSeq" id="WP_105353267.1">
    <property type="nucleotide sequence ID" value="NZ_PUIA01000035.1"/>
</dbReference>
<dbReference type="Proteomes" id="UP000240009">
    <property type="component" value="Unassembled WGS sequence"/>
</dbReference>
<comment type="caution">
    <text evidence="2">The sequence shown here is derived from an EMBL/GenBank/DDBJ whole genome shotgun (WGS) entry which is preliminary data.</text>
</comment>
<feature type="transmembrane region" description="Helical" evidence="1">
    <location>
        <begin position="65"/>
        <end position="87"/>
    </location>
</feature>
<evidence type="ECO:0000313" key="2">
    <source>
        <dbReference type="EMBL" id="PQO33474.1"/>
    </source>
</evidence>
<sequence>MKPMTPSFAFVCTLPIGPFVYLVGAPWLLTLVMGVIIPLLMAYMALVSLARDGHLAWDLWGTRSYWLLTFPLVLTILSMACFVVSRLGYYPELFFMAMLGVFGVGTFLMAITGCVVIVSDLMGKIPLKRP</sequence>
<reference evidence="2 3" key="1">
    <citation type="submission" date="2018-02" db="EMBL/GenBank/DDBJ databases">
        <title>Comparative genomes isolates from brazilian mangrove.</title>
        <authorList>
            <person name="Araujo J.E."/>
            <person name="Taketani R.G."/>
            <person name="Silva M.C.P."/>
            <person name="Loureco M.V."/>
            <person name="Andreote F.D."/>
        </authorList>
    </citation>
    <scope>NUCLEOTIDE SEQUENCE [LARGE SCALE GENOMIC DNA]</scope>
    <source>
        <strain evidence="2 3">HEX-2 MGV</strain>
    </source>
</reference>
<dbReference type="AlphaFoldDB" id="A0A2S8FNP7"/>
<evidence type="ECO:0000313" key="3">
    <source>
        <dbReference type="Proteomes" id="UP000240009"/>
    </source>
</evidence>
<proteinExistence type="predicted"/>
<feature type="transmembrane region" description="Helical" evidence="1">
    <location>
        <begin position="93"/>
        <end position="119"/>
    </location>
</feature>
<keyword evidence="1" id="KW-1133">Transmembrane helix</keyword>
<keyword evidence="1" id="KW-0812">Transmembrane</keyword>
<dbReference type="EMBL" id="PUIA01000035">
    <property type="protein sequence ID" value="PQO33474.1"/>
    <property type="molecule type" value="Genomic_DNA"/>
</dbReference>